<feature type="compositionally biased region" description="Low complexity" evidence="1">
    <location>
        <begin position="146"/>
        <end position="185"/>
    </location>
</feature>
<evidence type="ECO:0000256" key="3">
    <source>
        <dbReference type="SAM" id="SignalP"/>
    </source>
</evidence>
<reference evidence="5" key="1">
    <citation type="journal article" date="2019" name="Int. J. Syst. Evol. Microbiol.">
        <title>The Global Catalogue of Microorganisms (GCM) 10K type strain sequencing project: providing services to taxonomists for standard genome sequencing and annotation.</title>
        <authorList>
            <consortium name="The Broad Institute Genomics Platform"/>
            <consortium name="The Broad Institute Genome Sequencing Center for Infectious Disease"/>
            <person name="Wu L."/>
            <person name="Ma J."/>
        </authorList>
    </citation>
    <scope>NUCLEOTIDE SEQUENCE [LARGE SCALE GENOMIC DNA]</scope>
    <source>
        <strain evidence="5">CCM 7044</strain>
    </source>
</reference>
<dbReference type="Proteomes" id="UP001597479">
    <property type="component" value="Unassembled WGS sequence"/>
</dbReference>
<evidence type="ECO:0000313" key="4">
    <source>
        <dbReference type="EMBL" id="MFD2793324.1"/>
    </source>
</evidence>
<dbReference type="RefSeq" id="WP_377181396.1">
    <property type="nucleotide sequence ID" value="NZ_JBHUOG010000001.1"/>
</dbReference>
<feature type="compositionally biased region" description="Acidic residues" evidence="1">
    <location>
        <begin position="131"/>
        <end position="145"/>
    </location>
</feature>
<gene>
    <name evidence="4" type="ORF">ACFS27_07155</name>
</gene>
<proteinExistence type="predicted"/>
<comment type="caution">
    <text evidence="4">The sequence shown here is derived from an EMBL/GenBank/DDBJ whole genome shotgun (WGS) entry which is preliminary data.</text>
</comment>
<evidence type="ECO:0000313" key="5">
    <source>
        <dbReference type="Proteomes" id="UP001597479"/>
    </source>
</evidence>
<name>A0ABW5VQ00_9MICO</name>
<dbReference type="EMBL" id="JBHUOG010000001">
    <property type="protein sequence ID" value="MFD2793324.1"/>
    <property type="molecule type" value="Genomic_DNA"/>
</dbReference>
<keyword evidence="2" id="KW-0472">Membrane</keyword>
<keyword evidence="3" id="KW-0732">Signal</keyword>
<accession>A0ABW5VQ00</accession>
<evidence type="ECO:0000256" key="1">
    <source>
        <dbReference type="SAM" id="MobiDB-lite"/>
    </source>
</evidence>
<keyword evidence="5" id="KW-1185">Reference proteome</keyword>
<feature type="region of interest" description="Disordered" evidence="1">
    <location>
        <begin position="124"/>
        <end position="221"/>
    </location>
</feature>
<feature type="compositionally biased region" description="Low complexity" evidence="1">
    <location>
        <begin position="193"/>
        <end position="221"/>
    </location>
</feature>
<evidence type="ECO:0000256" key="2">
    <source>
        <dbReference type="SAM" id="Phobius"/>
    </source>
</evidence>
<sequence length="260" mass="26435">MRKMTVLGASALLVAGLMATPAAAFATPVSPDNADYLDGVQVCEGYDSGKIDVNDNVDEVKVEAPAGQLISGYCVKAGSEKQGEGEGGAYFVELDEPTASVTITYPWGGGRDVSHYALVYTDAPTVPSQEPTEEPTEGPTDEPTDEPTTPGEEPTDEPTTPGEEPTDEPTTPGEEPTDEPTTPGEETTDEPTTEVTEPADGSAAPAEDDATPSPSAAAEAPGALAATGASTVIGFTLIALALVGGGVTLIVLRRKGVLGS</sequence>
<organism evidence="4 5">
    <name type="scientific">Promicromonospora vindobonensis</name>
    <dbReference type="NCBI Taxonomy" id="195748"/>
    <lineage>
        <taxon>Bacteria</taxon>
        <taxon>Bacillati</taxon>
        <taxon>Actinomycetota</taxon>
        <taxon>Actinomycetes</taxon>
        <taxon>Micrococcales</taxon>
        <taxon>Promicromonosporaceae</taxon>
        <taxon>Promicromonospora</taxon>
    </lineage>
</organism>
<protein>
    <recommendedName>
        <fullName evidence="6">LPXTG-motif cell wall-anchored protein</fullName>
    </recommendedName>
</protein>
<keyword evidence="2" id="KW-1133">Transmembrane helix</keyword>
<feature type="transmembrane region" description="Helical" evidence="2">
    <location>
        <begin position="232"/>
        <end position="252"/>
    </location>
</feature>
<feature type="chain" id="PRO_5045773114" description="LPXTG-motif cell wall-anchored protein" evidence="3">
    <location>
        <begin position="27"/>
        <end position="260"/>
    </location>
</feature>
<evidence type="ECO:0008006" key="6">
    <source>
        <dbReference type="Google" id="ProtNLM"/>
    </source>
</evidence>
<keyword evidence="2" id="KW-0812">Transmembrane</keyword>
<feature type="signal peptide" evidence="3">
    <location>
        <begin position="1"/>
        <end position="26"/>
    </location>
</feature>